<evidence type="ECO:0000259" key="1">
    <source>
        <dbReference type="Pfam" id="PF06527"/>
    </source>
</evidence>
<dbReference type="InterPro" id="IPR009492">
    <property type="entry name" value="TniQ"/>
</dbReference>
<dbReference type="eggNOG" id="ENOG5032W7G">
    <property type="taxonomic scope" value="Bacteria"/>
</dbReference>
<feature type="domain" description="TniQ" evidence="1">
    <location>
        <begin position="10"/>
        <end position="129"/>
    </location>
</feature>
<dbReference type="Pfam" id="PF06527">
    <property type="entry name" value="TniQ"/>
    <property type="match status" value="1"/>
</dbReference>
<dbReference type="STRING" id="317025.Tcr_0375"/>
<evidence type="ECO:0000313" key="2">
    <source>
        <dbReference type="EMBL" id="ABB40971.1"/>
    </source>
</evidence>
<sequence>MKLLFSDSRKPDECVASYLIRTAENNGFRRVSHLLNHTDLHWKNSRLPIPTILSGKVEVDTLLSQLGLEPIGKTKLSEFHDLFRKITDTPKILSKHPKVCPLCLKENGYAKESWNLLPVTACTKHKIMLIDSNNNGRMLSWYRPYLGFFDHKQPIKKIIKAPTALIELSKLFERFLDNPSARCKANPVLFKGLTANECLSILNFIAHFQAKAEGESLLMTQNNLSIASQYQKAYSLIKKWPDQFHVLLSTFASNPMTALESQGIRKHFRTLHDQLHLQRENKGIVRMKEEFERYLLSNWPTALNESRLKRISIKAVEKQQLSITEACKLLNRRIPKVSHLVQIGILTEHEFRGKKYYERTELEQYLKTVAENWNFQQTCLELNVSKSTILRLIDAKFIHAIIKPSKHNRDWLIDKKETIALISKLKRNACSEDNLTKCYSLQGFLKLGNTYEDTLSMMLERQLTYKFNKDTAKPNGLHQFVQFQLQII</sequence>
<gene>
    <name evidence="2" type="ordered locus">Tcr_0375</name>
</gene>
<proteinExistence type="predicted"/>
<dbReference type="HOGENOM" id="CLU_558890_0_0_6"/>
<name>Q31IQ2_HYDCU</name>
<organism evidence="2">
    <name type="scientific">Hydrogenovibrio crunogenus (strain DSM 25203 / XCL-2)</name>
    <name type="common">Thiomicrospira crunogena</name>
    <dbReference type="NCBI Taxonomy" id="317025"/>
    <lineage>
        <taxon>Bacteria</taxon>
        <taxon>Pseudomonadati</taxon>
        <taxon>Pseudomonadota</taxon>
        <taxon>Gammaproteobacteria</taxon>
        <taxon>Thiotrichales</taxon>
        <taxon>Piscirickettsiaceae</taxon>
        <taxon>Hydrogenovibrio</taxon>
    </lineage>
</organism>
<dbReference type="OrthoDB" id="6917259at2"/>
<protein>
    <recommendedName>
        <fullName evidence="1">TniQ domain-containing protein</fullName>
    </recommendedName>
</protein>
<accession>Q31IQ2</accession>
<dbReference type="AlphaFoldDB" id="Q31IQ2"/>
<dbReference type="KEGG" id="tcx:Tcr_0375"/>
<reference evidence="2" key="1">
    <citation type="submission" date="2006-07" db="EMBL/GenBank/DDBJ databases">
        <title>Complete sequence of Thiomicrospira crunogena XCL-2.</title>
        <authorList>
            <consortium name="US DOE Joint Genome Institute"/>
            <person name="Copeland A."/>
            <person name="Lucas S."/>
            <person name="Lapidus A."/>
            <person name="Barry K."/>
            <person name="Detter J.C."/>
            <person name="Glavina del Rio T."/>
            <person name="Hammon N."/>
            <person name="Israni S."/>
            <person name="Dalin E."/>
            <person name="Tice H."/>
            <person name="Pitluck S."/>
            <person name="Chain P."/>
            <person name="Malfatti S."/>
            <person name="Shin M."/>
            <person name="Vergez L."/>
            <person name="Schmutz J."/>
            <person name="Larimer F."/>
            <person name="Land M."/>
            <person name="Hauser L."/>
            <person name="Kyrpides N."/>
            <person name="Lykidis A."/>
            <person name="Scott K.M."/>
            <person name="Sievert S."/>
            <person name="Kerfeld C."/>
            <person name="Freyermuth S."/>
            <person name="Dobrinski K."/>
            <person name="Boller A."/>
            <person name="Fitzpatrick K."/>
            <person name="Thoma P."/>
            <person name="Moore J."/>
            <person name="Richardson P."/>
        </authorList>
    </citation>
    <scope>NUCLEOTIDE SEQUENCE</scope>
    <source>
        <strain evidence="2">XCL-2</strain>
    </source>
</reference>
<dbReference type="EMBL" id="CP000109">
    <property type="protein sequence ID" value="ABB40971.1"/>
    <property type="molecule type" value="Genomic_DNA"/>
</dbReference>